<sequence length="77" mass="9028">MQTLILYTTDGCHLCELAENLLIELRSFKEFHLESIDISIDESMVEIYGIRIPVVKNKQTKEEIGWPFQLEDLLNLF</sequence>
<gene>
    <name evidence="1" type="ORF">CNF02_00825</name>
</gene>
<accession>A0A2A5WGB6</accession>
<dbReference type="InterPro" id="IPR008554">
    <property type="entry name" value="Glutaredoxin-like"/>
</dbReference>
<evidence type="ECO:0000313" key="1">
    <source>
        <dbReference type="EMBL" id="PDH35294.1"/>
    </source>
</evidence>
<protein>
    <submittedName>
        <fullName evidence="1">Thioredoxin family protein</fullName>
    </submittedName>
</protein>
<reference evidence="1 2" key="1">
    <citation type="submission" date="2017-08" db="EMBL/GenBank/DDBJ databases">
        <title>Fine stratification of microbial communities through a metagenomic profile of the photic zone.</title>
        <authorList>
            <person name="Haro-Moreno J.M."/>
            <person name="Lopez-Perez M."/>
            <person name="De La Torre J."/>
            <person name="Picazo A."/>
            <person name="Camacho A."/>
            <person name="Rodriguez-Valera F."/>
        </authorList>
    </citation>
    <scope>NUCLEOTIDE SEQUENCE [LARGE SCALE GENOMIC DNA]</scope>
    <source>
        <strain evidence="1">MED-G28</strain>
    </source>
</reference>
<name>A0A2A5WGB6_9GAMM</name>
<comment type="caution">
    <text evidence="1">The sequence shown here is derived from an EMBL/GenBank/DDBJ whole genome shotgun (WGS) entry which is preliminary data.</text>
</comment>
<dbReference type="Gene3D" id="3.40.30.10">
    <property type="entry name" value="Glutaredoxin"/>
    <property type="match status" value="1"/>
</dbReference>
<dbReference type="Pfam" id="PF05768">
    <property type="entry name" value="Glrx-like"/>
    <property type="match status" value="1"/>
</dbReference>
<organism evidence="1 2">
    <name type="scientific">OM182 bacterium MED-G28</name>
    <dbReference type="NCBI Taxonomy" id="1986256"/>
    <lineage>
        <taxon>Bacteria</taxon>
        <taxon>Pseudomonadati</taxon>
        <taxon>Pseudomonadota</taxon>
        <taxon>Gammaproteobacteria</taxon>
        <taxon>OMG group</taxon>
        <taxon>OM182 clade</taxon>
    </lineage>
</organism>
<evidence type="ECO:0000313" key="2">
    <source>
        <dbReference type="Proteomes" id="UP000219329"/>
    </source>
</evidence>
<dbReference type="Proteomes" id="UP000219329">
    <property type="component" value="Unassembled WGS sequence"/>
</dbReference>
<dbReference type="EMBL" id="NTJZ01000001">
    <property type="protein sequence ID" value="PDH35294.1"/>
    <property type="molecule type" value="Genomic_DNA"/>
</dbReference>
<dbReference type="AlphaFoldDB" id="A0A2A5WGB6"/>
<proteinExistence type="predicted"/>
<dbReference type="SUPFAM" id="SSF52833">
    <property type="entry name" value="Thioredoxin-like"/>
    <property type="match status" value="1"/>
</dbReference>
<dbReference type="InterPro" id="IPR036249">
    <property type="entry name" value="Thioredoxin-like_sf"/>
</dbReference>